<name>A0A3B0SBE2_9ZZZZ</name>
<accession>A0A3B0SBE2</accession>
<dbReference type="AlphaFoldDB" id="A0A3B0SBE2"/>
<evidence type="ECO:0000313" key="2">
    <source>
        <dbReference type="EMBL" id="VAW03511.1"/>
    </source>
</evidence>
<protein>
    <submittedName>
        <fullName evidence="2">Uncharacterized protein</fullName>
    </submittedName>
</protein>
<dbReference type="EMBL" id="UOEI01000369">
    <property type="protein sequence ID" value="VAW03511.1"/>
    <property type="molecule type" value="Genomic_DNA"/>
</dbReference>
<evidence type="ECO:0000256" key="1">
    <source>
        <dbReference type="SAM" id="Phobius"/>
    </source>
</evidence>
<gene>
    <name evidence="2" type="ORF">MNBD_ACTINO01-961</name>
</gene>
<feature type="transmembrane region" description="Helical" evidence="1">
    <location>
        <begin position="14"/>
        <end position="39"/>
    </location>
</feature>
<keyword evidence="1" id="KW-0812">Transmembrane</keyword>
<feature type="transmembrane region" description="Helical" evidence="1">
    <location>
        <begin position="138"/>
        <end position="158"/>
    </location>
</feature>
<proteinExistence type="predicted"/>
<reference evidence="2" key="1">
    <citation type="submission" date="2018-06" db="EMBL/GenBank/DDBJ databases">
        <authorList>
            <person name="Zhirakovskaya E."/>
        </authorList>
    </citation>
    <scope>NUCLEOTIDE SEQUENCE</scope>
</reference>
<organism evidence="2">
    <name type="scientific">hydrothermal vent metagenome</name>
    <dbReference type="NCBI Taxonomy" id="652676"/>
    <lineage>
        <taxon>unclassified sequences</taxon>
        <taxon>metagenomes</taxon>
        <taxon>ecological metagenomes</taxon>
    </lineage>
</organism>
<sequence>MAGRDQTVSGRRRLLEFLGFVAVSTLVMFVLSSIALLVYTKGVTEPTVVTLEIPNGSAELIDGGQNVLDVPPVWTFNAGDTLRLDNRDTGVHYLGDWTVPPNGSTLIEIGVTTGGDYRTSLHPLGKIALKVEPSRFDFSIIVFSTFGFGLAVGSILFVSVSIMRAMGHDDDDDWSDA</sequence>
<keyword evidence="1" id="KW-0472">Membrane</keyword>
<keyword evidence="1" id="KW-1133">Transmembrane helix</keyword>